<dbReference type="Pfam" id="PF14897">
    <property type="entry name" value="EpsG"/>
    <property type="match status" value="1"/>
</dbReference>
<feature type="transmembrane region" description="Helical" evidence="1">
    <location>
        <begin position="278"/>
        <end position="294"/>
    </location>
</feature>
<reference evidence="2 3" key="1">
    <citation type="submission" date="2024-02" db="EMBL/GenBank/DDBJ databases">
        <title>Comparative Genomic Analysis of Flavobacterium Species Causing Columnaris Disease of Freshwater Fish in Thailand: Insights into Virulence and Resistance Mechanisms.</title>
        <authorList>
            <person name="Nguyen D."/>
            <person name="Chokmangmeepisarn P."/>
            <person name="Khianchaikhan K."/>
            <person name="Morishita M."/>
            <person name="Bunnoy A."/>
            <person name="Rodkhum C."/>
        </authorList>
    </citation>
    <scope>NUCLEOTIDE SEQUENCE [LARGE SCALE GENOMIC DNA]</scope>
    <source>
        <strain evidence="2 3">CNRT2201</strain>
    </source>
</reference>
<comment type="caution">
    <text evidence="2">The sequence shown here is derived from an EMBL/GenBank/DDBJ whole genome shotgun (WGS) entry which is preliminary data.</text>
</comment>
<evidence type="ECO:0000313" key="2">
    <source>
        <dbReference type="EMBL" id="MFK7000593.1"/>
    </source>
</evidence>
<accession>A0ABW8P7R8</accession>
<keyword evidence="1" id="KW-0812">Transmembrane</keyword>
<dbReference type="EMBL" id="JAZGZP010000008">
    <property type="protein sequence ID" value="MFK7000593.1"/>
    <property type="molecule type" value="Genomic_DNA"/>
</dbReference>
<keyword evidence="1" id="KW-0472">Membrane</keyword>
<dbReference type="Proteomes" id="UP001621706">
    <property type="component" value="Unassembled WGS sequence"/>
</dbReference>
<keyword evidence="1" id="KW-1133">Transmembrane helix</keyword>
<keyword evidence="3" id="KW-1185">Reference proteome</keyword>
<evidence type="ECO:0000313" key="3">
    <source>
        <dbReference type="Proteomes" id="UP001621706"/>
    </source>
</evidence>
<gene>
    <name evidence="2" type="ORF">V3I07_06765</name>
</gene>
<feature type="transmembrane region" description="Helical" evidence="1">
    <location>
        <begin position="16"/>
        <end position="34"/>
    </location>
</feature>
<feature type="transmembrane region" description="Helical" evidence="1">
    <location>
        <begin position="184"/>
        <end position="206"/>
    </location>
</feature>
<protein>
    <submittedName>
        <fullName evidence="2">EpsG family protein</fullName>
    </submittedName>
</protein>
<name>A0ABW8P7R8_9FLAO</name>
<dbReference type="InterPro" id="IPR049458">
    <property type="entry name" value="EpsG-like"/>
</dbReference>
<feature type="transmembrane region" description="Helical" evidence="1">
    <location>
        <begin position="82"/>
        <end position="100"/>
    </location>
</feature>
<feature type="transmembrane region" description="Helical" evidence="1">
    <location>
        <begin position="107"/>
        <end position="122"/>
    </location>
</feature>
<feature type="transmembrane region" description="Helical" evidence="1">
    <location>
        <begin position="218"/>
        <end position="242"/>
    </location>
</feature>
<proteinExistence type="predicted"/>
<feature type="transmembrane region" description="Helical" evidence="1">
    <location>
        <begin position="128"/>
        <end position="145"/>
    </location>
</feature>
<feature type="transmembrane region" description="Helical" evidence="1">
    <location>
        <begin position="306"/>
        <end position="323"/>
    </location>
</feature>
<organism evidence="2 3">
    <name type="scientific">Flavobacterium oreochromis</name>
    <dbReference type="NCBI Taxonomy" id="2906078"/>
    <lineage>
        <taxon>Bacteria</taxon>
        <taxon>Pseudomonadati</taxon>
        <taxon>Bacteroidota</taxon>
        <taxon>Flavobacteriia</taxon>
        <taxon>Flavobacteriales</taxon>
        <taxon>Flavobacteriaceae</taxon>
        <taxon>Flavobacterium</taxon>
    </lineage>
</organism>
<dbReference type="RefSeq" id="WP_165624200.1">
    <property type="nucleotide sequence ID" value="NZ_JAZGZP010000008.1"/>
</dbReference>
<feature type="transmembrane region" description="Helical" evidence="1">
    <location>
        <begin position="152"/>
        <end position="178"/>
    </location>
</feature>
<sequence>MLCVYEWFTNQKYSKFVYIVWSVFLICIVGLREIGVDNDSKMYLQIFKYYKTHSIYEYDVKYIEKAYVFLNILVAQLSPDNVLFVFFIMAFFTGVSNYCYFYKKTDLKFFSILFYLSFFLIYRDFSQIRYALACSLCYWAIYFFINEKIKLSLGFLILGGLFHNTIFLFVPIIITIKYVDLKKYFYYLMPICFFVGIYFNVLNMLLSLFASESKIAKFYYQTDGGGSNSITIIGILILLFYHKFVDNNTVEENFYSKLVMVSVLLNLFFIQSSISQRLIFLFFQFSIPLFSYSIKKYEYNRKIQTLIYLLFVLFLSLYGCNMIKEDLLRPYEMNSFVTDFFTI</sequence>
<evidence type="ECO:0000256" key="1">
    <source>
        <dbReference type="SAM" id="Phobius"/>
    </source>
</evidence>